<evidence type="ECO:0000256" key="1">
    <source>
        <dbReference type="ARBA" id="ARBA00022821"/>
    </source>
</evidence>
<dbReference type="PANTHER" id="PTHR33463:SF192">
    <property type="entry name" value="DISEASE RESISTANCE PROTEIN RPS2-LIKE"/>
    <property type="match status" value="1"/>
</dbReference>
<keyword evidence="3" id="KW-1185">Reference proteome</keyword>
<proteinExistence type="predicted"/>
<name>A0ABR0N4Y2_GOSAR</name>
<evidence type="ECO:0000313" key="3">
    <source>
        <dbReference type="Proteomes" id="UP001358586"/>
    </source>
</evidence>
<accession>A0ABR0N4Y2</accession>
<sequence length="123" mass="14166">MVSSFEKKVKMLKDKRDRVLLDVDAAEKNGKNIYPKVNSWLAKADKMIYLELKEVKGLEDEANNKCFFGFCPNFKARYQFSKKAEEDVNVVDELLQQDGFEKVSYRDVLLPIVIVPPKDFGGL</sequence>
<evidence type="ECO:0000313" key="2">
    <source>
        <dbReference type="EMBL" id="KAK5785621.1"/>
    </source>
</evidence>
<dbReference type="InterPro" id="IPR050905">
    <property type="entry name" value="Plant_NBS-LRR"/>
</dbReference>
<protein>
    <submittedName>
        <fullName evidence="2">Uncharacterized protein</fullName>
    </submittedName>
</protein>
<reference evidence="2 3" key="1">
    <citation type="submission" date="2023-03" db="EMBL/GenBank/DDBJ databases">
        <title>WGS of Gossypium arboreum.</title>
        <authorList>
            <person name="Yu D."/>
        </authorList>
    </citation>
    <scope>NUCLEOTIDE SEQUENCE [LARGE SCALE GENOMIC DNA]</scope>
    <source>
        <tissue evidence="2">Leaf</tissue>
    </source>
</reference>
<dbReference type="PANTHER" id="PTHR33463">
    <property type="entry name" value="NB-ARC DOMAIN-CONTAINING PROTEIN-RELATED"/>
    <property type="match status" value="1"/>
</dbReference>
<organism evidence="2 3">
    <name type="scientific">Gossypium arboreum</name>
    <name type="common">Tree cotton</name>
    <name type="synonym">Gossypium nanking</name>
    <dbReference type="NCBI Taxonomy" id="29729"/>
    <lineage>
        <taxon>Eukaryota</taxon>
        <taxon>Viridiplantae</taxon>
        <taxon>Streptophyta</taxon>
        <taxon>Embryophyta</taxon>
        <taxon>Tracheophyta</taxon>
        <taxon>Spermatophyta</taxon>
        <taxon>Magnoliopsida</taxon>
        <taxon>eudicotyledons</taxon>
        <taxon>Gunneridae</taxon>
        <taxon>Pentapetalae</taxon>
        <taxon>rosids</taxon>
        <taxon>malvids</taxon>
        <taxon>Malvales</taxon>
        <taxon>Malvaceae</taxon>
        <taxon>Malvoideae</taxon>
        <taxon>Gossypium</taxon>
    </lineage>
</organism>
<gene>
    <name evidence="2" type="ORF">PVK06_040223</name>
</gene>
<dbReference type="EMBL" id="JARKNE010000011">
    <property type="protein sequence ID" value="KAK5785621.1"/>
    <property type="molecule type" value="Genomic_DNA"/>
</dbReference>
<keyword evidence="1" id="KW-0611">Plant defense</keyword>
<dbReference type="Proteomes" id="UP001358586">
    <property type="component" value="Chromosome 11"/>
</dbReference>
<comment type="caution">
    <text evidence="2">The sequence shown here is derived from an EMBL/GenBank/DDBJ whole genome shotgun (WGS) entry which is preliminary data.</text>
</comment>